<dbReference type="SMART" id="SM00530">
    <property type="entry name" value="HTH_XRE"/>
    <property type="match status" value="1"/>
</dbReference>
<protein>
    <submittedName>
        <fullName evidence="2">Helix-turn-helix domain-containing protein</fullName>
    </submittedName>
</protein>
<evidence type="ECO:0000259" key="1">
    <source>
        <dbReference type="PROSITE" id="PS50943"/>
    </source>
</evidence>
<dbReference type="InterPro" id="IPR010982">
    <property type="entry name" value="Lambda_DNA-bd_dom_sf"/>
</dbReference>
<accession>A0ABR7NRY1</accession>
<dbReference type="PROSITE" id="PS50943">
    <property type="entry name" value="HTH_CROC1"/>
    <property type="match status" value="1"/>
</dbReference>
<feature type="domain" description="HTH cro/C1-type" evidence="1">
    <location>
        <begin position="16"/>
        <end position="63"/>
    </location>
</feature>
<proteinExistence type="predicted"/>
<comment type="caution">
    <text evidence="2">The sequence shown here is derived from an EMBL/GenBank/DDBJ whole genome shotgun (WGS) entry which is preliminary data.</text>
</comment>
<dbReference type="EMBL" id="JACRTJ010000014">
    <property type="protein sequence ID" value="MBC8598875.1"/>
    <property type="molecule type" value="Genomic_DNA"/>
</dbReference>
<dbReference type="Gene3D" id="1.10.260.40">
    <property type="entry name" value="lambda repressor-like DNA-binding domains"/>
    <property type="match status" value="1"/>
</dbReference>
<name>A0ABR7NRY1_9FIRM</name>
<organism evidence="2 3">
    <name type="scientific">Enterocloster hominis</name>
    <name type="common">ex Liu et al. 2021</name>
    <dbReference type="NCBI Taxonomy" id="2763663"/>
    <lineage>
        <taxon>Bacteria</taxon>
        <taxon>Bacillati</taxon>
        <taxon>Bacillota</taxon>
        <taxon>Clostridia</taxon>
        <taxon>Lachnospirales</taxon>
        <taxon>Lachnospiraceae</taxon>
        <taxon>Enterocloster</taxon>
    </lineage>
</organism>
<reference evidence="2 3" key="1">
    <citation type="submission" date="2020-08" db="EMBL/GenBank/DDBJ databases">
        <title>Genome public.</title>
        <authorList>
            <person name="Liu C."/>
            <person name="Sun Q."/>
        </authorList>
    </citation>
    <scope>NUCLEOTIDE SEQUENCE [LARGE SCALE GENOMIC DNA]</scope>
    <source>
        <strain evidence="2 3">BX10</strain>
    </source>
</reference>
<dbReference type="Proteomes" id="UP000647491">
    <property type="component" value="Unassembled WGS sequence"/>
</dbReference>
<gene>
    <name evidence="2" type="ORF">H8708_06475</name>
</gene>
<keyword evidence="3" id="KW-1185">Reference proteome</keyword>
<dbReference type="RefSeq" id="WP_262427336.1">
    <property type="nucleotide sequence ID" value="NZ_JACRTJ010000014.1"/>
</dbReference>
<dbReference type="Pfam" id="PF13560">
    <property type="entry name" value="HTH_31"/>
    <property type="match status" value="1"/>
</dbReference>
<dbReference type="InterPro" id="IPR001387">
    <property type="entry name" value="Cro/C1-type_HTH"/>
</dbReference>
<sequence>MTQKTIQGNADLAKQIRLRRSELGLTIEEAASRAGVGTKTWCRYEAGESIRSDKCKGVCKALNWLSLPGQEAGTPTEFSLEEYKDHEAWSRFLEDEFGTRAALSFAIGSDLLLDHLQEDMDELAAMPAGSHIGQLEISFIDGFLPRQFLMHYTYEFLYRIKCSLYSMRIRAQSGLPLRAHSVAEELLVTFCEQEASALIELSGKFYEIGDETSGDWIFDLFGDSDLLQFLYSGMYLEPDHPYHLSHWYEPQFYME</sequence>
<dbReference type="SUPFAM" id="SSF47413">
    <property type="entry name" value="lambda repressor-like DNA-binding domains"/>
    <property type="match status" value="1"/>
</dbReference>
<evidence type="ECO:0000313" key="2">
    <source>
        <dbReference type="EMBL" id="MBC8598875.1"/>
    </source>
</evidence>
<dbReference type="CDD" id="cd00093">
    <property type="entry name" value="HTH_XRE"/>
    <property type="match status" value="1"/>
</dbReference>
<evidence type="ECO:0000313" key="3">
    <source>
        <dbReference type="Proteomes" id="UP000647491"/>
    </source>
</evidence>